<evidence type="ECO:0000313" key="1">
    <source>
        <dbReference type="EMBL" id="MED6156489.1"/>
    </source>
</evidence>
<organism evidence="1 2">
    <name type="scientific">Stylosanthes scabra</name>
    <dbReference type="NCBI Taxonomy" id="79078"/>
    <lineage>
        <taxon>Eukaryota</taxon>
        <taxon>Viridiplantae</taxon>
        <taxon>Streptophyta</taxon>
        <taxon>Embryophyta</taxon>
        <taxon>Tracheophyta</taxon>
        <taxon>Spermatophyta</taxon>
        <taxon>Magnoliopsida</taxon>
        <taxon>eudicotyledons</taxon>
        <taxon>Gunneridae</taxon>
        <taxon>Pentapetalae</taxon>
        <taxon>rosids</taxon>
        <taxon>fabids</taxon>
        <taxon>Fabales</taxon>
        <taxon>Fabaceae</taxon>
        <taxon>Papilionoideae</taxon>
        <taxon>50 kb inversion clade</taxon>
        <taxon>dalbergioids sensu lato</taxon>
        <taxon>Dalbergieae</taxon>
        <taxon>Pterocarpus clade</taxon>
        <taxon>Stylosanthes</taxon>
    </lineage>
</organism>
<evidence type="ECO:0000313" key="2">
    <source>
        <dbReference type="Proteomes" id="UP001341840"/>
    </source>
</evidence>
<gene>
    <name evidence="1" type="ORF">PIB30_014708</name>
</gene>
<reference evidence="1 2" key="1">
    <citation type="journal article" date="2023" name="Plants (Basel)">
        <title>Bridging the Gap: Combining Genomics and Transcriptomics Approaches to Understand Stylosanthes scabra, an Orphan Legume from the Brazilian Caatinga.</title>
        <authorList>
            <person name="Ferreira-Neto J.R.C."/>
            <person name="da Silva M.D."/>
            <person name="Binneck E."/>
            <person name="de Melo N.F."/>
            <person name="da Silva R.H."/>
            <person name="de Melo A.L.T.M."/>
            <person name="Pandolfi V."/>
            <person name="Bustamante F.O."/>
            <person name="Brasileiro-Vidal A.C."/>
            <person name="Benko-Iseppon A.M."/>
        </authorList>
    </citation>
    <scope>NUCLEOTIDE SEQUENCE [LARGE SCALE GENOMIC DNA]</scope>
    <source>
        <tissue evidence="1">Leaves</tissue>
    </source>
</reference>
<proteinExistence type="predicted"/>
<sequence>MSPAQSVTTPPQKLESLRCRCHLHSSISASFFFLNCNLVSREYMRALLVPSKYRFNQIYPLMKNSSEGILGSLTPKKQDKNESCGEISLAANKDMVDPIAAFSRPPPLPPVIGPLLLLSLLDSWWNRDDPN</sequence>
<protein>
    <submittedName>
        <fullName evidence="1">Uncharacterized protein</fullName>
    </submittedName>
</protein>
<name>A0ABU6U5Y5_9FABA</name>
<keyword evidence="2" id="KW-1185">Reference proteome</keyword>
<dbReference type="EMBL" id="JASCZI010120868">
    <property type="protein sequence ID" value="MED6156489.1"/>
    <property type="molecule type" value="Genomic_DNA"/>
</dbReference>
<comment type="caution">
    <text evidence="1">The sequence shown here is derived from an EMBL/GenBank/DDBJ whole genome shotgun (WGS) entry which is preliminary data.</text>
</comment>
<accession>A0ABU6U5Y5</accession>
<dbReference type="Proteomes" id="UP001341840">
    <property type="component" value="Unassembled WGS sequence"/>
</dbReference>